<feature type="coiled-coil region" evidence="4">
    <location>
        <begin position="14"/>
        <end position="48"/>
    </location>
</feature>
<dbReference type="GO" id="GO:0031507">
    <property type="term" value="P:heterochromatin formation"/>
    <property type="evidence" value="ECO:0007669"/>
    <property type="project" value="TreeGrafter"/>
</dbReference>
<name>A0A819Z670_9BILA</name>
<feature type="domain" description="LTD" evidence="5">
    <location>
        <begin position="102"/>
        <end position="229"/>
    </location>
</feature>
<evidence type="ECO:0000313" key="7">
    <source>
        <dbReference type="Proteomes" id="UP000663881"/>
    </source>
</evidence>
<dbReference type="PANTHER" id="PTHR45721:SF11">
    <property type="entry name" value="LAMIN DM0-RELATED"/>
    <property type="match status" value="1"/>
</dbReference>
<dbReference type="PANTHER" id="PTHR45721">
    <property type="entry name" value="LAMIN DM0-RELATED"/>
    <property type="match status" value="1"/>
</dbReference>
<dbReference type="InterPro" id="IPR016039">
    <property type="entry name" value="Thiolase-like"/>
</dbReference>
<feature type="non-terminal residue" evidence="6">
    <location>
        <position position="1"/>
    </location>
</feature>
<evidence type="ECO:0000313" key="6">
    <source>
        <dbReference type="EMBL" id="CAF4167316.1"/>
    </source>
</evidence>
<sequence length="295" mass="33649">QALEKEYEKVQYSLTHEKEVLHKLESVYSKLEAELKSLEIQHEDKLELQSKEIHHYQESIMTIAFDINEMQSSKINLETEIIIYRYILNAFENEEQVTIVPHKSTVANETIGKFIAKGRKKHSIGIKECAANGKYISLLNYSTTDDIDISKWMLKQSTDSASEIQYIIPDGVVLKQGIELRIYSKLGSANKDRSSNENTHSRLVNNNVTSWDIGQFPTDHAIATTRMRPEHQSRFHGLNTLLYNASVRLSYHFNLQGLNVSLDVACSSFLEALRMAVCGVDNLVLILMVMLKVKS</sequence>
<comment type="caution">
    <text evidence="6">The sequence shown here is derived from an EMBL/GenBank/DDBJ whole genome shotgun (WGS) entry which is preliminary data.</text>
</comment>
<dbReference type="EMBL" id="CAJOAY010007482">
    <property type="protein sequence ID" value="CAF4167316.1"/>
    <property type="molecule type" value="Genomic_DNA"/>
</dbReference>
<dbReference type="GO" id="GO:0007097">
    <property type="term" value="P:nuclear migration"/>
    <property type="evidence" value="ECO:0007669"/>
    <property type="project" value="TreeGrafter"/>
</dbReference>
<dbReference type="SUPFAM" id="SSF53901">
    <property type="entry name" value="Thiolase-like"/>
    <property type="match status" value="1"/>
</dbReference>
<protein>
    <recommendedName>
        <fullName evidence="5">LTD domain-containing protein</fullName>
    </recommendedName>
</protein>
<dbReference type="GO" id="GO:0051664">
    <property type="term" value="P:nuclear pore localization"/>
    <property type="evidence" value="ECO:0007669"/>
    <property type="project" value="TreeGrafter"/>
</dbReference>
<dbReference type="InterPro" id="IPR001322">
    <property type="entry name" value="Lamin_tail_dom"/>
</dbReference>
<dbReference type="Gene3D" id="2.60.40.1260">
    <property type="entry name" value="Lamin Tail domain"/>
    <property type="match status" value="1"/>
</dbReference>
<keyword evidence="2 4" id="KW-0175">Coiled coil</keyword>
<dbReference type="GO" id="GO:0016746">
    <property type="term" value="F:acyltransferase activity"/>
    <property type="evidence" value="ECO:0007669"/>
    <property type="project" value="InterPro"/>
</dbReference>
<evidence type="ECO:0000256" key="3">
    <source>
        <dbReference type="ARBA" id="ARBA00023242"/>
    </source>
</evidence>
<dbReference type="InterPro" id="IPR036415">
    <property type="entry name" value="Lamin_tail_dom_sf"/>
</dbReference>
<dbReference type="GO" id="GO:0005652">
    <property type="term" value="C:nuclear lamina"/>
    <property type="evidence" value="ECO:0007669"/>
    <property type="project" value="TreeGrafter"/>
</dbReference>
<dbReference type="Pfam" id="PF00932">
    <property type="entry name" value="LTD"/>
    <property type="match status" value="1"/>
</dbReference>
<evidence type="ECO:0000256" key="2">
    <source>
        <dbReference type="ARBA" id="ARBA00023054"/>
    </source>
</evidence>
<reference evidence="6" key="1">
    <citation type="submission" date="2021-02" db="EMBL/GenBank/DDBJ databases">
        <authorList>
            <person name="Nowell W R."/>
        </authorList>
    </citation>
    <scope>NUCLEOTIDE SEQUENCE</scope>
</reference>
<dbReference type="GO" id="GO:0005200">
    <property type="term" value="F:structural constituent of cytoskeleton"/>
    <property type="evidence" value="ECO:0007669"/>
    <property type="project" value="TreeGrafter"/>
</dbReference>
<dbReference type="GO" id="GO:0006998">
    <property type="term" value="P:nuclear envelope organization"/>
    <property type="evidence" value="ECO:0007669"/>
    <property type="project" value="TreeGrafter"/>
</dbReference>
<evidence type="ECO:0000256" key="1">
    <source>
        <dbReference type="ARBA" id="ARBA00004123"/>
    </source>
</evidence>
<evidence type="ECO:0000259" key="5">
    <source>
        <dbReference type="PROSITE" id="PS51841"/>
    </source>
</evidence>
<proteinExistence type="predicted"/>
<accession>A0A819Z670</accession>
<dbReference type="PROSITE" id="PS51841">
    <property type="entry name" value="LTD"/>
    <property type="match status" value="1"/>
</dbReference>
<keyword evidence="3" id="KW-0539">Nucleus</keyword>
<dbReference type="AlphaFoldDB" id="A0A819Z670"/>
<dbReference type="InterPro" id="IPR014030">
    <property type="entry name" value="Ketoacyl_synth_N"/>
</dbReference>
<gene>
    <name evidence="6" type="ORF">OKA104_LOCUS39130</name>
</gene>
<dbReference type="Proteomes" id="UP000663881">
    <property type="component" value="Unassembled WGS sequence"/>
</dbReference>
<dbReference type="GO" id="GO:0090435">
    <property type="term" value="P:protein localization to nuclear envelope"/>
    <property type="evidence" value="ECO:0007669"/>
    <property type="project" value="TreeGrafter"/>
</dbReference>
<dbReference type="SUPFAM" id="SSF74853">
    <property type="entry name" value="Lamin A/C globular tail domain"/>
    <property type="match status" value="1"/>
</dbReference>
<dbReference type="Pfam" id="PF00109">
    <property type="entry name" value="ketoacyl-synt"/>
    <property type="match status" value="1"/>
</dbReference>
<comment type="subcellular location">
    <subcellularLocation>
        <location evidence="1">Nucleus</location>
    </subcellularLocation>
</comment>
<evidence type="ECO:0000256" key="4">
    <source>
        <dbReference type="SAM" id="Coils"/>
    </source>
</evidence>
<organism evidence="6 7">
    <name type="scientific">Adineta steineri</name>
    <dbReference type="NCBI Taxonomy" id="433720"/>
    <lineage>
        <taxon>Eukaryota</taxon>
        <taxon>Metazoa</taxon>
        <taxon>Spiralia</taxon>
        <taxon>Gnathifera</taxon>
        <taxon>Rotifera</taxon>
        <taxon>Eurotatoria</taxon>
        <taxon>Bdelloidea</taxon>
        <taxon>Adinetida</taxon>
        <taxon>Adinetidae</taxon>
        <taxon>Adineta</taxon>
    </lineage>
</organism>